<dbReference type="InterPro" id="IPR006638">
    <property type="entry name" value="Elp3/MiaA/NifB-like_rSAM"/>
</dbReference>
<dbReference type="STRING" id="195522.BD01_1577"/>
<dbReference type="GO" id="GO:0003824">
    <property type="term" value="F:catalytic activity"/>
    <property type="evidence" value="ECO:0007669"/>
    <property type="project" value="InterPro"/>
</dbReference>
<dbReference type="AlphaFoldDB" id="W8NVH5"/>
<dbReference type="PANTHER" id="PTHR11228">
    <property type="entry name" value="RADICAL SAM DOMAIN PROTEIN"/>
    <property type="match status" value="1"/>
</dbReference>
<reference evidence="6 7" key="1">
    <citation type="submission" date="2014-02" db="EMBL/GenBank/DDBJ databases">
        <title>Genome Sequence of an Hyperthermophilic Archaeon, Thermococcus nautili 30-1, producing viral vesicles.</title>
        <authorList>
            <person name="Oberto J."/>
            <person name="Gaudin M."/>
            <person name="Cossu M."/>
            <person name="Gorlas A."/>
            <person name="Slesarev A."/>
            <person name="Marguet E."/>
            <person name="Forterre P."/>
        </authorList>
    </citation>
    <scope>NUCLEOTIDE SEQUENCE [LARGE SCALE GENOMIC DNA]</scope>
    <source>
        <strain evidence="6 7">30-1</strain>
    </source>
</reference>
<dbReference type="CDD" id="cd01335">
    <property type="entry name" value="Radical_SAM"/>
    <property type="match status" value="1"/>
</dbReference>
<gene>
    <name evidence="6" type="ORF">BD01_1577</name>
</gene>
<keyword evidence="7" id="KW-1185">Reference proteome</keyword>
<proteinExistence type="predicted"/>
<name>W8NVH5_9EURY</name>
<dbReference type="GeneID" id="24959257"/>
<evidence type="ECO:0000313" key="6">
    <source>
        <dbReference type="EMBL" id="AHL23182.1"/>
    </source>
</evidence>
<keyword evidence="2" id="KW-0479">Metal-binding</keyword>
<evidence type="ECO:0000259" key="5">
    <source>
        <dbReference type="PROSITE" id="PS51918"/>
    </source>
</evidence>
<dbReference type="SUPFAM" id="SSF102114">
    <property type="entry name" value="Radical SAM enzymes"/>
    <property type="match status" value="1"/>
</dbReference>
<dbReference type="HOGENOM" id="CLU_009273_4_1_2"/>
<evidence type="ECO:0000256" key="3">
    <source>
        <dbReference type="ARBA" id="ARBA00023004"/>
    </source>
</evidence>
<protein>
    <submittedName>
        <fullName evidence="6">Putative Fe-S oxidoreductase</fullName>
    </submittedName>
</protein>
<dbReference type="SMART" id="SM00729">
    <property type="entry name" value="Elp3"/>
    <property type="match status" value="1"/>
</dbReference>
<dbReference type="KEGG" id="tnu:BD01_1577"/>
<dbReference type="Proteomes" id="UP000019434">
    <property type="component" value="Chromosome"/>
</dbReference>
<dbReference type="RefSeq" id="WP_042691587.1">
    <property type="nucleotide sequence ID" value="NZ_CP007264.1"/>
</dbReference>
<dbReference type="Gene3D" id="3.20.20.70">
    <property type="entry name" value="Aldolase class I"/>
    <property type="match status" value="1"/>
</dbReference>
<evidence type="ECO:0000256" key="4">
    <source>
        <dbReference type="ARBA" id="ARBA00023014"/>
    </source>
</evidence>
<dbReference type="InterPro" id="IPR050377">
    <property type="entry name" value="Radical_SAM_PqqE_MftC-like"/>
</dbReference>
<dbReference type="OrthoDB" id="30736at2157"/>
<dbReference type="GO" id="GO:0051536">
    <property type="term" value="F:iron-sulfur cluster binding"/>
    <property type="evidence" value="ECO:0007669"/>
    <property type="project" value="UniProtKB-KW"/>
</dbReference>
<dbReference type="eggNOG" id="arCOG00940">
    <property type="taxonomic scope" value="Archaea"/>
</dbReference>
<dbReference type="PANTHER" id="PTHR11228:SF7">
    <property type="entry name" value="PQQA PEPTIDE CYCLASE"/>
    <property type="match status" value="1"/>
</dbReference>
<organism evidence="6 7">
    <name type="scientific">Thermococcus nautili</name>
    <dbReference type="NCBI Taxonomy" id="195522"/>
    <lineage>
        <taxon>Archaea</taxon>
        <taxon>Methanobacteriati</taxon>
        <taxon>Methanobacteriota</taxon>
        <taxon>Thermococci</taxon>
        <taxon>Thermococcales</taxon>
        <taxon>Thermococcaceae</taxon>
        <taxon>Thermococcus</taxon>
    </lineage>
</organism>
<feature type="domain" description="Radical SAM core" evidence="5">
    <location>
        <begin position="110"/>
        <end position="325"/>
    </location>
</feature>
<keyword evidence="1" id="KW-0949">S-adenosyl-L-methionine</keyword>
<keyword evidence="3" id="KW-0408">Iron</keyword>
<dbReference type="GO" id="GO:0046872">
    <property type="term" value="F:metal ion binding"/>
    <property type="evidence" value="ECO:0007669"/>
    <property type="project" value="UniProtKB-KW"/>
</dbReference>
<evidence type="ECO:0000256" key="2">
    <source>
        <dbReference type="ARBA" id="ARBA00022723"/>
    </source>
</evidence>
<dbReference type="InterPro" id="IPR013785">
    <property type="entry name" value="Aldolase_TIM"/>
</dbReference>
<dbReference type="SFLD" id="SFLDG01067">
    <property type="entry name" value="SPASM/twitch_domain_containing"/>
    <property type="match status" value="1"/>
</dbReference>
<dbReference type="SFLD" id="SFLDS00029">
    <property type="entry name" value="Radical_SAM"/>
    <property type="match status" value="1"/>
</dbReference>
<dbReference type="InterPro" id="IPR058240">
    <property type="entry name" value="rSAM_sf"/>
</dbReference>
<evidence type="ECO:0000256" key="1">
    <source>
        <dbReference type="ARBA" id="ARBA00022691"/>
    </source>
</evidence>
<dbReference type="SFLD" id="SFLDG01386">
    <property type="entry name" value="main_SPASM_domain-containing"/>
    <property type="match status" value="1"/>
</dbReference>
<dbReference type="PROSITE" id="PS51918">
    <property type="entry name" value="RADICAL_SAM"/>
    <property type="match status" value="1"/>
</dbReference>
<accession>W8NVH5</accession>
<evidence type="ECO:0000313" key="7">
    <source>
        <dbReference type="Proteomes" id="UP000019434"/>
    </source>
</evidence>
<dbReference type="Pfam" id="PF04055">
    <property type="entry name" value="Radical_SAM"/>
    <property type="match status" value="1"/>
</dbReference>
<sequence>MQNVIEPAVTLETLGEKYVSLTGGTVLGIYPHLASIYRGDVRRIVNLDAAQVLRMCDGRRKASEVAGSLSPSEEERRKILEFLLTAVENGDVVVSDTPINAPFEVAEHDYILPSHVVFELTENCNLNCAHCYRIKERAPLYMPLEAFKRIIDFLSEHLLVGIELTGGEPTLHPNFVEIVEYAAERHELVGVLTNGLYLPPGTIEKLSSYMDKLFFSVSLDSHDPTFHDEFRGLKGAWKRTVENIKRLTDAGFNVRIAMTIVPENIDHVEKVAELAVELGVKMFTYSPMLPFGRADGFTWSNEDLWRISEVDKRVRRRFSGVIPVARMEELEASLGNCGAGWRSVTIGPDLSVRMCVVSDSERDVLFRLDPKRPEESFRNAREKLAFFYGIRAPGPWICGNCRFLSFCTPCVLRARYVLEKGLIAPEECRWASTIGIGALKKYLQVKTDG</sequence>
<keyword evidence="4" id="KW-0411">Iron-sulfur</keyword>
<dbReference type="EMBL" id="CP007264">
    <property type="protein sequence ID" value="AHL23182.1"/>
    <property type="molecule type" value="Genomic_DNA"/>
</dbReference>
<dbReference type="InterPro" id="IPR007197">
    <property type="entry name" value="rSAM"/>
</dbReference>